<reference evidence="2" key="2">
    <citation type="journal article" date="2021" name="PeerJ">
        <title>Extensive microbial diversity within the chicken gut microbiome revealed by metagenomics and culture.</title>
        <authorList>
            <person name="Gilroy R."/>
            <person name="Ravi A."/>
            <person name="Getino M."/>
            <person name="Pursley I."/>
            <person name="Horton D.L."/>
            <person name="Alikhan N.F."/>
            <person name="Baker D."/>
            <person name="Gharbi K."/>
            <person name="Hall N."/>
            <person name="Watson M."/>
            <person name="Adriaenssens E.M."/>
            <person name="Foster-Nyarko E."/>
            <person name="Jarju S."/>
            <person name="Secka A."/>
            <person name="Antonio M."/>
            <person name="Oren A."/>
            <person name="Chaudhuri R.R."/>
            <person name="La Ragione R."/>
            <person name="Hildebrand F."/>
            <person name="Pallen M.J."/>
        </authorList>
    </citation>
    <scope>NUCLEOTIDE SEQUENCE</scope>
    <source>
        <strain evidence="2">ChiGjej1B1-1684</strain>
    </source>
</reference>
<comment type="caution">
    <text evidence="2">The sequence shown here is derived from an EMBL/GenBank/DDBJ whole genome shotgun (WGS) entry which is preliminary data.</text>
</comment>
<gene>
    <name evidence="2" type="ORF">IAD22_02700</name>
</gene>
<dbReference type="PANTHER" id="PTHR43404:SF2">
    <property type="entry name" value="LIPOPOLYSACCHARIDE CHOLINEPHOSPHOTRANSFERASE LICD"/>
    <property type="match status" value="1"/>
</dbReference>
<dbReference type="PANTHER" id="PTHR43404">
    <property type="entry name" value="LIPOPOLYSACCHARIDE CHOLINEPHOSPHOTRANSFERASE LICD"/>
    <property type="match status" value="1"/>
</dbReference>
<reference evidence="2" key="1">
    <citation type="submission" date="2020-10" db="EMBL/GenBank/DDBJ databases">
        <authorList>
            <person name="Gilroy R."/>
        </authorList>
    </citation>
    <scope>NUCLEOTIDE SEQUENCE</scope>
    <source>
        <strain evidence="2">ChiGjej1B1-1684</strain>
    </source>
</reference>
<dbReference type="Pfam" id="PF04991">
    <property type="entry name" value="LicD"/>
    <property type="match status" value="1"/>
</dbReference>
<evidence type="ECO:0000259" key="1">
    <source>
        <dbReference type="Pfam" id="PF04991"/>
    </source>
</evidence>
<proteinExistence type="predicted"/>
<sequence>MGEISLRELQNKSLEIALYFKDFCNEHGLLFYMCGGCCIGSLRHKGFIPWDDDVDVFMPRDDYEKLKELWPKYANTEKYACVYADKNRVDGNLFVTIRDNETTAIKPYQVDMDISHGVALDVLPLDGWPDGKMKRKMQVFWALVYSLYCAQTVPVNHGKAVSVAGKIALTLVPSKKLRYKLWKLAERKMTKYPIKECNYITELCSGPYYMKKQYPREAFDKAIWVDFENVKMPIPQGYDVYLRTAFGDYMKLPPKEKQKPHHDAIFIDLNNSYKKYKGVYYLKRKDG</sequence>
<dbReference type="GO" id="GO:0009100">
    <property type="term" value="P:glycoprotein metabolic process"/>
    <property type="evidence" value="ECO:0007669"/>
    <property type="project" value="UniProtKB-ARBA"/>
</dbReference>
<dbReference type="InterPro" id="IPR007074">
    <property type="entry name" value="LicD/FKTN/FKRP_NTP_transf"/>
</dbReference>
<name>A0A9D1S806_9FIRM</name>
<accession>A0A9D1S806</accession>
<dbReference type="InterPro" id="IPR052942">
    <property type="entry name" value="LPS_cholinephosphotransferase"/>
</dbReference>
<evidence type="ECO:0000313" key="3">
    <source>
        <dbReference type="Proteomes" id="UP000824118"/>
    </source>
</evidence>
<dbReference type="EMBL" id="DVNG01000035">
    <property type="protein sequence ID" value="HIU49912.1"/>
    <property type="molecule type" value="Genomic_DNA"/>
</dbReference>
<dbReference type="AlphaFoldDB" id="A0A9D1S806"/>
<protein>
    <submittedName>
        <fullName evidence="2">LicD family protein</fullName>
    </submittedName>
</protein>
<feature type="domain" description="LicD/FKTN/FKRP nucleotidyltransferase" evidence="1">
    <location>
        <begin position="24"/>
        <end position="247"/>
    </location>
</feature>
<organism evidence="2 3">
    <name type="scientific">Candidatus Limousia pullorum</name>
    <dbReference type="NCBI Taxonomy" id="2840860"/>
    <lineage>
        <taxon>Bacteria</taxon>
        <taxon>Bacillati</taxon>
        <taxon>Bacillota</taxon>
        <taxon>Clostridia</taxon>
        <taxon>Eubacteriales</taxon>
        <taxon>Oscillospiraceae</taxon>
        <taxon>Oscillospiraceae incertae sedis</taxon>
        <taxon>Candidatus Limousia</taxon>
    </lineage>
</organism>
<dbReference type="Proteomes" id="UP000824118">
    <property type="component" value="Unassembled WGS sequence"/>
</dbReference>
<evidence type="ECO:0000313" key="2">
    <source>
        <dbReference type="EMBL" id="HIU49912.1"/>
    </source>
</evidence>